<keyword evidence="7 10" id="KW-0067">ATP-binding</keyword>
<evidence type="ECO:0000256" key="4">
    <source>
        <dbReference type="ARBA" id="ARBA00022679"/>
    </source>
</evidence>
<sequence length="264" mass="30147">SDDWEEKGAAQLIKTIKSSDGKSITRIIRRSVKDFEFGKTLGEGSYSTVKLSLDKNTSKYYAIKILDKRHIIKEKKVKYVTIEKDALNRLSSIKSQNAYPNGIVKLYFTFQDENCLYFVLDYASNGELLSLIKKYGSLNENSTRYFAAQIIDALEFMHNNGVIHRDLKPENILLDSYNRVEITDFGTAKLLLKDPTTDLYPKDTKAYSFVGTAEYVSPELLNDKYSGKPSDIWSFGCILYQLIAGKPPFKATNEYLTFQQVMKI</sequence>
<dbReference type="InterPro" id="IPR011009">
    <property type="entry name" value="Kinase-like_dom_sf"/>
</dbReference>
<comment type="similarity">
    <text evidence="1">Belongs to the protein kinase superfamily. AGC Ser/Thr protein kinase family. PDPK1 subfamily.</text>
</comment>
<feature type="binding site" evidence="10">
    <location>
        <position position="64"/>
    </location>
    <ligand>
        <name>ATP</name>
        <dbReference type="ChEBI" id="CHEBI:30616"/>
    </ligand>
</feature>
<feature type="non-terminal residue" evidence="13">
    <location>
        <position position="1"/>
    </location>
</feature>
<dbReference type="GeneID" id="30963236"/>
<dbReference type="InterPro" id="IPR000719">
    <property type="entry name" value="Prot_kinase_dom"/>
</dbReference>
<dbReference type="PROSITE" id="PS50011">
    <property type="entry name" value="PROTEIN_KINASE_DOM"/>
    <property type="match status" value="1"/>
</dbReference>
<dbReference type="GO" id="GO:0004674">
    <property type="term" value="F:protein serine/threonine kinase activity"/>
    <property type="evidence" value="ECO:0007669"/>
    <property type="project" value="UniProtKB-KW"/>
</dbReference>
<dbReference type="InterPro" id="IPR017441">
    <property type="entry name" value="Protein_kinase_ATP_BS"/>
</dbReference>
<dbReference type="InParanoid" id="A0A1D2VRP6"/>
<proteinExistence type="inferred from homology"/>
<dbReference type="EMBL" id="KV454475">
    <property type="protein sequence ID" value="ODV64269.1"/>
    <property type="molecule type" value="Genomic_DNA"/>
</dbReference>
<dbReference type="EC" id="2.7.11.1" evidence="2"/>
<evidence type="ECO:0000256" key="11">
    <source>
        <dbReference type="RuleBase" id="RU000304"/>
    </source>
</evidence>
<dbReference type="STRING" id="1344418.A0A1D2VRP6"/>
<evidence type="ECO:0000313" key="14">
    <source>
        <dbReference type="Proteomes" id="UP000095038"/>
    </source>
</evidence>
<dbReference type="Gene3D" id="1.10.510.10">
    <property type="entry name" value="Transferase(Phosphotransferase) domain 1"/>
    <property type="match status" value="1"/>
</dbReference>
<evidence type="ECO:0000256" key="5">
    <source>
        <dbReference type="ARBA" id="ARBA00022741"/>
    </source>
</evidence>
<dbReference type="InterPro" id="IPR008271">
    <property type="entry name" value="Ser/Thr_kinase_AS"/>
</dbReference>
<accession>A0A1D2VRP6</accession>
<comment type="catalytic activity">
    <reaction evidence="9">
        <text>L-seryl-[protein] + ATP = O-phospho-L-seryl-[protein] + ADP + H(+)</text>
        <dbReference type="Rhea" id="RHEA:17989"/>
        <dbReference type="Rhea" id="RHEA-COMP:9863"/>
        <dbReference type="Rhea" id="RHEA-COMP:11604"/>
        <dbReference type="ChEBI" id="CHEBI:15378"/>
        <dbReference type="ChEBI" id="CHEBI:29999"/>
        <dbReference type="ChEBI" id="CHEBI:30616"/>
        <dbReference type="ChEBI" id="CHEBI:83421"/>
        <dbReference type="ChEBI" id="CHEBI:456216"/>
        <dbReference type="EC" id="2.7.11.1"/>
    </reaction>
</comment>
<dbReference type="GO" id="GO:0005524">
    <property type="term" value="F:ATP binding"/>
    <property type="evidence" value="ECO:0007669"/>
    <property type="project" value="UniProtKB-UniRule"/>
</dbReference>
<dbReference type="SMART" id="SM00220">
    <property type="entry name" value="S_TKc"/>
    <property type="match status" value="1"/>
</dbReference>
<gene>
    <name evidence="13" type="ORF">ASCRUDRAFT_19697</name>
</gene>
<dbReference type="RefSeq" id="XP_020050576.1">
    <property type="nucleotide sequence ID" value="XM_020189600.1"/>
</dbReference>
<evidence type="ECO:0000256" key="6">
    <source>
        <dbReference type="ARBA" id="ARBA00022777"/>
    </source>
</evidence>
<evidence type="ECO:0000256" key="8">
    <source>
        <dbReference type="ARBA" id="ARBA00047899"/>
    </source>
</evidence>
<evidence type="ECO:0000256" key="10">
    <source>
        <dbReference type="PROSITE-ProRule" id="PRU10141"/>
    </source>
</evidence>
<dbReference type="GO" id="GO:0035556">
    <property type="term" value="P:intracellular signal transduction"/>
    <property type="evidence" value="ECO:0007669"/>
    <property type="project" value="TreeGrafter"/>
</dbReference>
<keyword evidence="14" id="KW-1185">Reference proteome</keyword>
<dbReference type="PROSITE" id="PS00108">
    <property type="entry name" value="PROTEIN_KINASE_ST"/>
    <property type="match status" value="1"/>
</dbReference>
<keyword evidence="4" id="KW-0808">Transferase</keyword>
<reference evidence="14" key="1">
    <citation type="submission" date="2016-05" db="EMBL/GenBank/DDBJ databases">
        <title>Comparative genomics of biotechnologically important yeasts.</title>
        <authorList>
            <consortium name="DOE Joint Genome Institute"/>
            <person name="Riley R."/>
            <person name="Haridas S."/>
            <person name="Wolfe K.H."/>
            <person name="Lopes M.R."/>
            <person name="Hittinger C.T."/>
            <person name="Goker M."/>
            <person name="Salamov A."/>
            <person name="Wisecaver J."/>
            <person name="Long T.M."/>
            <person name="Aerts A.L."/>
            <person name="Barry K."/>
            <person name="Choi C."/>
            <person name="Clum A."/>
            <person name="Coughlan A.Y."/>
            <person name="Deshpande S."/>
            <person name="Douglass A.P."/>
            <person name="Hanson S.J."/>
            <person name="Klenk H.-P."/>
            <person name="Labutti K."/>
            <person name="Lapidus A."/>
            <person name="Lindquist E."/>
            <person name="Lipzen A."/>
            <person name="Meier-Kolthoff J.P."/>
            <person name="Ohm R.A."/>
            <person name="Otillar R.P."/>
            <person name="Pangilinan J."/>
            <person name="Peng Y."/>
            <person name="Rokas A."/>
            <person name="Rosa C.A."/>
            <person name="Scheuner C."/>
            <person name="Sibirny A.A."/>
            <person name="Slot J.C."/>
            <person name="Stielow J.B."/>
            <person name="Sun H."/>
            <person name="Kurtzman C.P."/>
            <person name="Blackwell M."/>
            <person name="Grigoriev I.V."/>
            <person name="Jeffries T.W."/>
        </authorList>
    </citation>
    <scope>NUCLEOTIDE SEQUENCE [LARGE SCALE GENOMIC DNA]</scope>
    <source>
        <strain evidence="14">DSM 1968</strain>
    </source>
</reference>
<evidence type="ECO:0000313" key="13">
    <source>
        <dbReference type="EMBL" id="ODV64269.1"/>
    </source>
</evidence>
<dbReference type="PROSITE" id="PS00107">
    <property type="entry name" value="PROTEIN_KINASE_ATP"/>
    <property type="match status" value="1"/>
</dbReference>
<dbReference type="SUPFAM" id="SSF56112">
    <property type="entry name" value="Protein kinase-like (PK-like)"/>
    <property type="match status" value="1"/>
</dbReference>
<dbReference type="Proteomes" id="UP000095038">
    <property type="component" value="Unassembled WGS sequence"/>
</dbReference>
<keyword evidence="6 13" id="KW-0418">Kinase</keyword>
<dbReference type="FunFam" id="1.10.510.10:FF:000571">
    <property type="entry name" value="Maternal embryonic leucine zipper kinase"/>
    <property type="match status" value="1"/>
</dbReference>
<dbReference type="InterPro" id="IPR050236">
    <property type="entry name" value="Ser_Thr_kinase_AGC"/>
</dbReference>
<evidence type="ECO:0000256" key="9">
    <source>
        <dbReference type="ARBA" id="ARBA00048679"/>
    </source>
</evidence>
<evidence type="ECO:0000256" key="3">
    <source>
        <dbReference type="ARBA" id="ARBA00022527"/>
    </source>
</evidence>
<evidence type="ECO:0000256" key="7">
    <source>
        <dbReference type="ARBA" id="ARBA00022840"/>
    </source>
</evidence>
<organism evidence="13 14">
    <name type="scientific">Ascoidea rubescens DSM 1968</name>
    <dbReference type="NCBI Taxonomy" id="1344418"/>
    <lineage>
        <taxon>Eukaryota</taxon>
        <taxon>Fungi</taxon>
        <taxon>Dikarya</taxon>
        <taxon>Ascomycota</taxon>
        <taxon>Saccharomycotina</taxon>
        <taxon>Saccharomycetes</taxon>
        <taxon>Ascoideaceae</taxon>
        <taxon>Ascoidea</taxon>
    </lineage>
</organism>
<protein>
    <recommendedName>
        <fullName evidence="2">non-specific serine/threonine protein kinase</fullName>
        <ecNumber evidence="2">2.7.11.1</ecNumber>
    </recommendedName>
</protein>
<evidence type="ECO:0000256" key="1">
    <source>
        <dbReference type="ARBA" id="ARBA00010006"/>
    </source>
</evidence>
<dbReference type="FunFam" id="3.30.200.20:FF:000191">
    <property type="entry name" value="3-phosphoinositide-dependent protein kinase 2-like"/>
    <property type="match status" value="1"/>
</dbReference>
<dbReference type="Gene3D" id="3.30.200.20">
    <property type="entry name" value="Phosphorylase Kinase, domain 1"/>
    <property type="match status" value="1"/>
</dbReference>
<dbReference type="PIRSF" id="PIRSF000654">
    <property type="entry name" value="Integrin-linked_kinase"/>
    <property type="match status" value="1"/>
</dbReference>
<dbReference type="AlphaFoldDB" id="A0A1D2VRP6"/>
<feature type="domain" description="Protein kinase" evidence="12">
    <location>
        <begin position="35"/>
        <end position="264"/>
    </location>
</feature>
<keyword evidence="3 11" id="KW-0723">Serine/threonine-protein kinase</keyword>
<feature type="non-terminal residue" evidence="13">
    <location>
        <position position="264"/>
    </location>
</feature>
<evidence type="ECO:0000259" key="12">
    <source>
        <dbReference type="PROSITE" id="PS50011"/>
    </source>
</evidence>
<dbReference type="Pfam" id="PF00069">
    <property type="entry name" value="Pkinase"/>
    <property type="match status" value="1"/>
</dbReference>
<dbReference type="OrthoDB" id="347657at2759"/>
<dbReference type="CDD" id="cd05581">
    <property type="entry name" value="STKc_PDK1"/>
    <property type="match status" value="1"/>
</dbReference>
<evidence type="ECO:0000256" key="2">
    <source>
        <dbReference type="ARBA" id="ARBA00012513"/>
    </source>
</evidence>
<dbReference type="InterPro" id="IPR039046">
    <property type="entry name" value="PDPK1"/>
</dbReference>
<comment type="catalytic activity">
    <reaction evidence="8">
        <text>L-threonyl-[protein] + ATP = O-phospho-L-threonyl-[protein] + ADP + H(+)</text>
        <dbReference type="Rhea" id="RHEA:46608"/>
        <dbReference type="Rhea" id="RHEA-COMP:11060"/>
        <dbReference type="Rhea" id="RHEA-COMP:11605"/>
        <dbReference type="ChEBI" id="CHEBI:15378"/>
        <dbReference type="ChEBI" id="CHEBI:30013"/>
        <dbReference type="ChEBI" id="CHEBI:30616"/>
        <dbReference type="ChEBI" id="CHEBI:61977"/>
        <dbReference type="ChEBI" id="CHEBI:456216"/>
        <dbReference type="EC" id="2.7.11.1"/>
    </reaction>
</comment>
<name>A0A1D2VRP6_9ASCO</name>
<dbReference type="PANTHER" id="PTHR24356">
    <property type="entry name" value="SERINE/THREONINE-PROTEIN KINASE"/>
    <property type="match status" value="1"/>
</dbReference>
<dbReference type="PANTHER" id="PTHR24356:SF163">
    <property type="entry name" value="3-PHOSPHOINOSITIDE-DEPENDENT PROTEIN KINASE 1-RELATED"/>
    <property type="match status" value="1"/>
</dbReference>
<keyword evidence="5 10" id="KW-0547">Nucleotide-binding</keyword>